<dbReference type="GO" id="GO:0003700">
    <property type="term" value="F:DNA-binding transcription factor activity"/>
    <property type="evidence" value="ECO:0007669"/>
    <property type="project" value="InterPro"/>
</dbReference>
<dbReference type="InterPro" id="IPR009057">
    <property type="entry name" value="Homeodomain-like_sf"/>
</dbReference>
<dbReference type="EMBL" id="JAOANI010000020">
    <property type="protein sequence ID" value="MCT7359973.1"/>
    <property type="molecule type" value="Genomic_DNA"/>
</dbReference>
<keyword evidence="2" id="KW-0238">DNA-binding</keyword>
<organism evidence="5 6">
    <name type="scientific">Thalassolituus pacificus</name>
    <dbReference type="NCBI Taxonomy" id="2975440"/>
    <lineage>
        <taxon>Bacteria</taxon>
        <taxon>Pseudomonadati</taxon>
        <taxon>Pseudomonadota</taxon>
        <taxon>Gammaproteobacteria</taxon>
        <taxon>Oceanospirillales</taxon>
        <taxon>Oceanospirillaceae</taxon>
        <taxon>Thalassolituus</taxon>
    </lineage>
</organism>
<dbReference type="SMART" id="SM00342">
    <property type="entry name" value="HTH_ARAC"/>
    <property type="match status" value="1"/>
</dbReference>
<reference evidence="5" key="2">
    <citation type="submission" date="2022-08" db="EMBL/GenBank/DDBJ databases">
        <authorList>
            <person name="Dong C."/>
        </authorList>
    </citation>
    <scope>NUCLEOTIDE SEQUENCE</scope>
    <source>
        <strain evidence="5">59MF3M-4</strain>
    </source>
</reference>
<keyword evidence="3" id="KW-0804">Transcription</keyword>
<dbReference type="Pfam" id="PF12833">
    <property type="entry name" value="HTH_18"/>
    <property type="match status" value="1"/>
</dbReference>
<dbReference type="GO" id="GO:0043565">
    <property type="term" value="F:sequence-specific DNA binding"/>
    <property type="evidence" value="ECO:0007669"/>
    <property type="project" value="InterPro"/>
</dbReference>
<accession>A0A9X3ATB9</accession>
<evidence type="ECO:0000259" key="4">
    <source>
        <dbReference type="PROSITE" id="PS01124"/>
    </source>
</evidence>
<evidence type="ECO:0000313" key="6">
    <source>
        <dbReference type="Proteomes" id="UP001147830"/>
    </source>
</evidence>
<dbReference type="PROSITE" id="PS01124">
    <property type="entry name" value="HTH_ARAC_FAMILY_2"/>
    <property type="match status" value="1"/>
</dbReference>
<evidence type="ECO:0000256" key="1">
    <source>
        <dbReference type="ARBA" id="ARBA00023015"/>
    </source>
</evidence>
<keyword evidence="6" id="KW-1185">Reference proteome</keyword>
<protein>
    <submittedName>
        <fullName evidence="5">Helix-turn-helix domain-containing protein</fullName>
    </submittedName>
</protein>
<dbReference type="Gene3D" id="1.10.10.60">
    <property type="entry name" value="Homeodomain-like"/>
    <property type="match status" value="1"/>
</dbReference>
<dbReference type="PANTHER" id="PTHR43280">
    <property type="entry name" value="ARAC-FAMILY TRANSCRIPTIONAL REGULATOR"/>
    <property type="match status" value="1"/>
</dbReference>
<dbReference type="RefSeq" id="WP_260976836.1">
    <property type="nucleotide sequence ID" value="NZ_JAOANI010000020.1"/>
</dbReference>
<reference evidence="5" key="1">
    <citation type="journal article" date="2022" name="Front. Microbiol.">
        <title>Genome-based taxonomic rearrangement of Oceanobacter-related bacteria including the description of Thalassolituus hydrocarbonoclasticus sp. nov. and Thalassolituus pacificus sp. nov. and emended description of the genus Thalassolituus.</title>
        <authorList>
            <person name="Dong C."/>
            <person name="Wei L."/>
            <person name="Wang J."/>
            <person name="Lai Q."/>
            <person name="Huang Z."/>
            <person name="Shao Z."/>
        </authorList>
    </citation>
    <scope>NUCLEOTIDE SEQUENCE</scope>
    <source>
        <strain evidence="5">59MF3M-4</strain>
    </source>
</reference>
<evidence type="ECO:0000256" key="2">
    <source>
        <dbReference type="ARBA" id="ARBA00023125"/>
    </source>
</evidence>
<proteinExistence type="predicted"/>
<sequence>MLIIKPGILAFYSPHILADKHQHAALQLVWPGAQGHWQLNAEKGTAPLLIAPQAEHDLAAEHCWIILLEPLSVAGKHALQHMNGQLLVSLPGPASAADSTELLAALSHLLGLDKQAFNLQISDSRLLRLQQQLDQCFNGGCIKPSQWRARDIAAGLALSESRFLHLFREQMHMPWRPYLLWRRLLCAVQALHQGKSATNAAQDAGFADSAHLSRTFRRHFGLSVREAVQLARSD</sequence>
<keyword evidence="1" id="KW-0805">Transcription regulation</keyword>
<evidence type="ECO:0000313" key="5">
    <source>
        <dbReference type="EMBL" id="MCT7359973.1"/>
    </source>
</evidence>
<feature type="domain" description="HTH araC/xylS-type" evidence="4">
    <location>
        <begin position="127"/>
        <end position="230"/>
    </location>
</feature>
<dbReference type="Proteomes" id="UP001147830">
    <property type="component" value="Unassembled WGS sequence"/>
</dbReference>
<name>A0A9X3ATB9_9GAMM</name>
<dbReference type="InterPro" id="IPR018060">
    <property type="entry name" value="HTH_AraC"/>
</dbReference>
<dbReference type="SUPFAM" id="SSF46689">
    <property type="entry name" value="Homeodomain-like"/>
    <property type="match status" value="1"/>
</dbReference>
<dbReference type="PANTHER" id="PTHR43280:SF2">
    <property type="entry name" value="HTH-TYPE TRANSCRIPTIONAL REGULATOR EXSA"/>
    <property type="match status" value="1"/>
</dbReference>
<evidence type="ECO:0000256" key="3">
    <source>
        <dbReference type="ARBA" id="ARBA00023163"/>
    </source>
</evidence>
<dbReference type="AlphaFoldDB" id="A0A9X3ATB9"/>
<gene>
    <name evidence="5" type="ORF">NYR02_13215</name>
</gene>
<comment type="caution">
    <text evidence="5">The sequence shown here is derived from an EMBL/GenBank/DDBJ whole genome shotgun (WGS) entry which is preliminary data.</text>
</comment>